<dbReference type="InterPro" id="IPR002328">
    <property type="entry name" value="ADH_Zn_CS"/>
</dbReference>
<keyword evidence="5" id="KW-0560">Oxidoreductase</keyword>
<dbReference type="InterPro" id="IPR036291">
    <property type="entry name" value="NAD(P)-bd_dom_sf"/>
</dbReference>
<name>A0AAW9HAX7_9ACTO</name>
<keyword evidence="3 6" id="KW-0479">Metal-binding</keyword>
<dbReference type="GeneID" id="92812956"/>
<evidence type="ECO:0000256" key="6">
    <source>
        <dbReference type="RuleBase" id="RU361277"/>
    </source>
</evidence>
<dbReference type="AlphaFoldDB" id="A0AAW9HAX7"/>
<comment type="caution">
    <text evidence="9">The sequence shown here is derived from an EMBL/GenBank/DDBJ whole genome shotgun (WGS) entry which is preliminary data.</text>
</comment>
<dbReference type="CDD" id="cd08233">
    <property type="entry name" value="butanediol_DH_like"/>
    <property type="match status" value="1"/>
</dbReference>
<feature type="domain" description="Alcohol dehydrogenase-like N-terminal" evidence="8">
    <location>
        <begin position="24"/>
        <end position="145"/>
    </location>
</feature>
<gene>
    <name evidence="9" type="ORF">R6G74_02885</name>
    <name evidence="10" type="ORF">R6P33_05300</name>
</gene>
<dbReference type="SUPFAM" id="SSF51735">
    <property type="entry name" value="NAD(P)-binding Rossmann-fold domains"/>
    <property type="match status" value="1"/>
</dbReference>
<accession>A0AAW9HAX7</accession>
<dbReference type="PROSITE" id="PS00059">
    <property type="entry name" value="ADH_ZINC"/>
    <property type="match status" value="1"/>
</dbReference>
<organism evidence="9 12">
    <name type="scientific">Actinotignum timonense</name>
    <dbReference type="NCBI Taxonomy" id="1870995"/>
    <lineage>
        <taxon>Bacteria</taxon>
        <taxon>Bacillati</taxon>
        <taxon>Actinomycetota</taxon>
        <taxon>Actinomycetes</taxon>
        <taxon>Actinomycetales</taxon>
        <taxon>Actinomycetaceae</taxon>
        <taxon>Actinotignum</taxon>
    </lineage>
</organism>
<dbReference type="EMBL" id="JAWNFV010000004">
    <property type="protein sequence ID" value="MDY5140265.1"/>
    <property type="molecule type" value="Genomic_DNA"/>
</dbReference>
<evidence type="ECO:0000259" key="7">
    <source>
        <dbReference type="Pfam" id="PF00107"/>
    </source>
</evidence>
<dbReference type="Gene3D" id="3.40.50.720">
    <property type="entry name" value="NAD(P)-binding Rossmann-like Domain"/>
    <property type="match status" value="1"/>
</dbReference>
<keyword evidence="11" id="KW-1185">Reference proteome</keyword>
<evidence type="ECO:0000256" key="2">
    <source>
        <dbReference type="ARBA" id="ARBA00008072"/>
    </source>
</evidence>
<dbReference type="Proteomes" id="UP001288320">
    <property type="component" value="Unassembled WGS sequence"/>
</dbReference>
<evidence type="ECO:0000259" key="8">
    <source>
        <dbReference type="Pfam" id="PF08240"/>
    </source>
</evidence>
<dbReference type="SUPFAM" id="SSF50129">
    <property type="entry name" value="GroES-like"/>
    <property type="match status" value="1"/>
</dbReference>
<comment type="similarity">
    <text evidence="2 6">Belongs to the zinc-containing alcohol dehydrogenase family.</text>
</comment>
<dbReference type="PANTHER" id="PTHR43161">
    <property type="entry name" value="SORBITOL DEHYDROGENASE"/>
    <property type="match status" value="1"/>
</dbReference>
<evidence type="ECO:0000256" key="4">
    <source>
        <dbReference type="ARBA" id="ARBA00022833"/>
    </source>
</evidence>
<dbReference type="Proteomes" id="UP001284901">
    <property type="component" value="Unassembled WGS sequence"/>
</dbReference>
<evidence type="ECO:0000313" key="9">
    <source>
        <dbReference type="EMBL" id="MDY5140265.1"/>
    </source>
</evidence>
<evidence type="ECO:0000313" key="10">
    <source>
        <dbReference type="EMBL" id="MDY5146440.1"/>
    </source>
</evidence>
<sequence length="357" mass="37984">MKAIRYYGKEDVRLEDIPEPELRPGTVKISLAYNGICGSDLHLYFDGVMPPAPSADEPHPISGETLPVVFGHEFSGTVDEVGEGVTKVKAGDRVAVEPFMVCGECPACKKGMYNLCEKMGFIGISGRGGGLAEKIVVEERWVHNVGDIPLDQAALIEPLSVGHHAVAHAGAAFGKAEGKVAVVGGAGPIGLLTAAVLKAYGVKTIVSEPSEIRRNKLKEVGVADLIVNPAEEDLLEKVKEFTDGVLADFAFDCAGISAVADQLLSVLTTGGHLEVVALHVHPFELDLMGAIMMPERSISACIGYCNDHEPSIKLVQEGKVNLEPLITSKITADRIVEDGYKRLQGNPGEVKILVSMK</sequence>
<dbReference type="Gene3D" id="3.90.180.10">
    <property type="entry name" value="Medium-chain alcohol dehydrogenases, catalytic domain"/>
    <property type="match status" value="1"/>
</dbReference>
<evidence type="ECO:0000313" key="12">
    <source>
        <dbReference type="Proteomes" id="UP001288320"/>
    </source>
</evidence>
<proteinExistence type="inferred from homology"/>
<evidence type="ECO:0000256" key="3">
    <source>
        <dbReference type="ARBA" id="ARBA00022723"/>
    </source>
</evidence>
<comment type="cofactor">
    <cofactor evidence="1 6">
        <name>Zn(2+)</name>
        <dbReference type="ChEBI" id="CHEBI:29105"/>
    </cofactor>
</comment>
<dbReference type="InterPro" id="IPR013149">
    <property type="entry name" value="ADH-like_C"/>
</dbReference>
<dbReference type="GO" id="GO:0008270">
    <property type="term" value="F:zinc ion binding"/>
    <property type="evidence" value="ECO:0007669"/>
    <property type="project" value="InterPro"/>
</dbReference>
<dbReference type="InterPro" id="IPR013154">
    <property type="entry name" value="ADH-like_N"/>
</dbReference>
<dbReference type="EMBL" id="JAWNFY010000012">
    <property type="protein sequence ID" value="MDY5146440.1"/>
    <property type="molecule type" value="Genomic_DNA"/>
</dbReference>
<dbReference type="Pfam" id="PF00107">
    <property type="entry name" value="ADH_zinc_N"/>
    <property type="match status" value="1"/>
</dbReference>
<evidence type="ECO:0000313" key="11">
    <source>
        <dbReference type="Proteomes" id="UP001284901"/>
    </source>
</evidence>
<evidence type="ECO:0000256" key="1">
    <source>
        <dbReference type="ARBA" id="ARBA00001947"/>
    </source>
</evidence>
<evidence type="ECO:0000256" key="5">
    <source>
        <dbReference type="ARBA" id="ARBA00023002"/>
    </source>
</evidence>
<dbReference type="PANTHER" id="PTHR43161:SF26">
    <property type="entry name" value="GALACTITOL 1-PHOSPHATE 5-DEHYDROGENASE"/>
    <property type="match status" value="1"/>
</dbReference>
<dbReference type="InterPro" id="IPR011032">
    <property type="entry name" value="GroES-like_sf"/>
</dbReference>
<dbReference type="RefSeq" id="WP_087070305.1">
    <property type="nucleotide sequence ID" value="NZ_CAUPFC010000005.1"/>
</dbReference>
<protein>
    <submittedName>
        <fullName evidence="9">2,3-butanediol dehydrogenase</fullName>
    </submittedName>
</protein>
<reference evidence="9 11" key="1">
    <citation type="submission" date="2023-10" db="EMBL/GenBank/DDBJ databases">
        <title>Whole Genome based description of the genera Actinobaculum and Actinotignum reveals a complex phylogenetic relationship within the species included in the genus Actinotignum.</title>
        <authorList>
            <person name="Jensen C.S."/>
            <person name="Dargis R."/>
            <person name="Kemp M."/>
            <person name="Christensen J.J."/>
        </authorList>
    </citation>
    <scope>NUCLEOTIDE SEQUENCE</scope>
    <source>
        <strain evidence="10 11">SLA_B089</strain>
        <strain evidence="9">SLA_B245</strain>
    </source>
</reference>
<dbReference type="Pfam" id="PF08240">
    <property type="entry name" value="ADH_N"/>
    <property type="match status" value="1"/>
</dbReference>
<dbReference type="GO" id="GO:0016491">
    <property type="term" value="F:oxidoreductase activity"/>
    <property type="evidence" value="ECO:0007669"/>
    <property type="project" value="UniProtKB-KW"/>
</dbReference>
<feature type="domain" description="Alcohol dehydrogenase-like C-terminal" evidence="7">
    <location>
        <begin position="188"/>
        <end position="315"/>
    </location>
</feature>
<keyword evidence="4 6" id="KW-0862">Zinc</keyword>